<accession>A0ABY6P2S0</accession>
<organism evidence="2 3">
    <name type="scientific">Rhodococcus antarcticus</name>
    <dbReference type="NCBI Taxonomy" id="2987751"/>
    <lineage>
        <taxon>Bacteria</taxon>
        <taxon>Bacillati</taxon>
        <taxon>Actinomycetota</taxon>
        <taxon>Actinomycetes</taxon>
        <taxon>Mycobacteriales</taxon>
        <taxon>Nocardiaceae</taxon>
        <taxon>Rhodococcus</taxon>
    </lineage>
</organism>
<proteinExistence type="predicted"/>
<reference evidence="2" key="1">
    <citation type="submission" date="2022-10" db="EMBL/GenBank/DDBJ databases">
        <title>Rhodococcus sp.75.</title>
        <authorList>
            <person name="Sun M."/>
        </authorList>
    </citation>
    <scope>NUCLEOTIDE SEQUENCE</scope>
    <source>
        <strain evidence="2">75</strain>
    </source>
</reference>
<dbReference type="RefSeq" id="WP_265384041.1">
    <property type="nucleotide sequence ID" value="NZ_CP110615.1"/>
</dbReference>
<dbReference type="SUPFAM" id="SSF54427">
    <property type="entry name" value="NTF2-like"/>
    <property type="match status" value="1"/>
</dbReference>
<evidence type="ECO:0000313" key="3">
    <source>
        <dbReference type="Proteomes" id="UP001164965"/>
    </source>
</evidence>
<sequence>MTRPVRCPCGLPATYDTCCGRLHAGGAAATAEALMRARYSAFVVGDAPYLLRTWHRTTRPAVLELDPGVRWTRLEVLDRTGGGLLESTGTVQFRAVHADGVQSEDSEFVRVDGAWTYLRPRGPA</sequence>
<dbReference type="Pfam" id="PF17775">
    <property type="entry name" value="YchJ_M-like"/>
    <property type="match status" value="1"/>
</dbReference>
<evidence type="ECO:0000259" key="1">
    <source>
        <dbReference type="Pfam" id="PF17775"/>
    </source>
</evidence>
<dbReference type="EMBL" id="CP110615">
    <property type="protein sequence ID" value="UZJ25937.1"/>
    <property type="molecule type" value="Genomic_DNA"/>
</dbReference>
<dbReference type="InterPro" id="IPR032710">
    <property type="entry name" value="NTF2-like_dom_sf"/>
</dbReference>
<dbReference type="Gene3D" id="3.10.450.50">
    <property type="match status" value="1"/>
</dbReference>
<dbReference type="InterPro" id="IPR048469">
    <property type="entry name" value="YchJ-like_M"/>
</dbReference>
<protein>
    <submittedName>
        <fullName evidence="2">YchJ family metal-binding protein</fullName>
    </submittedName>
</protein>
<evidence type="ECO:0000313" key="2">
    <source>
        <dbReference type="EMBL" id="UZJ25937.1"/>
    </source>
</evidence>
<feature type="domain" description="YchJ-like middle NTF2-like" evidence="1">
    <location>
        <begin position="30"/>
        <end position="119"/>
    </location>
</feature>
<gene>
    <name evidence="2" type="ORF">RHODO2019_05755</name>
</gene>
<dbReference type="Proteomes" id="UP001164965">
    <property type="component" value="Chromosome"/>
</dbReference>
<keyword evidence="3" id="KW-1185">Reference proteome</keyword>
<name>A0ABY6P2S0_9NOCA</name>